<gene>
    <name evidence="1" type="ORF">SAMN05428998_14813</name>
</gene>
<dbReference type="RefSeq" id="WP_085127004.1">
    <property type="nucleotide sequence ID" value="NZ_FWZX01000048.1"/>
</dbReference>
<sequence>MLPQIHKRPFGLPQVGDPVTVRFTTSPLAAPYTGILYAVTERQPDRLVGTVRLQGGSLCGDVAFGRRAHDDERFGRLDMIPIRGSAS</sequence>
<proteinExistence type="predicted"/>
<dbReference type="STRING" id="560819.SAMN05428998_14813"/>
<evidence type="ECO:0000313" key="1">
    <source>
        <dbReference type="EMBL" id="SMF82863.1"/>
    </source>
</evidence>
<name>A0A1Y6CW08_9PROT</name>
<evidence type="ECO:0000313" key="2">
    <source>
        <dbReference type="Proteomes" id="UP000192917"/>
    </source>
</evidence>
<dbReference type="EMBL" id="FWZX01000048">
    <property type="protein sequence ID" value="SMF82863.1"/>
    <property type="molecule type" value="Genomic_DNA"/>
</dbReference>
<reference evidence="1 2" key="1">
    <citation type="submission" date="2017-04" db="EMBL/GenBank/DDBJ databases">
        <authorList>
            <person name="Afonso C.L."/>
            <person name="Miller P.J."/>
            <person name="Scott M.A."/>
            <person name="Spackman E."/>
            <person name="Goraichik I."/>
            <person name="Dimitrov K.M."/>
            <person name="Suarez D.L."/>
            <person name="Swayne D.E."/>
        </authorList>
    </citation>
    <scope>NUCLEOTIDE SEQUENCE [LARGE SCALE GENOMIC DNA]</scope>
    <source>
        <strain evidence="1 2">USBA 355</strain>
    </source>
</reference>
<keyword evidence="2" id="KW-1185">Reference proteome</keyword>
<dbReference type="Proteomes" id="UP000192917">
    <property type="component" value="Unassembled WGS sequence"/>
</dbReference>
<protein>
    <submittedName>
        <fullName evidence="1">Uncharacterized protein</fullName>
    </submittedName>
</protein>
<dbReference type="AlphaFoldDB" id="A0A1Y6CW08"/>
<accession>A0A1Y6CW08</accession>
<organism evidence="1 2">
    <name type="scientific">Tistlia consotensis USBA 355</name>
    <dbReference type="NCBI Taxonomy" id="560819"/>
    <lineage>
        <taxon>Bacteria</taxon>
        <taxon>Pseudomonadati</taxon>
        <taxon>Pseudomonadota</taxon>
        <taxon>Alphaproteobacteria</taxon>
        <taxon>Rhodospirillales</taxon>
        <taxon>Rhodovibrionaceae</taxon>
        <taxon>Tistlia</taxon>
    </lineage>
</organism>